<dbReference type="SUPFAM" id="SSF160574">
    <property type="entry name" value="BT0923-like"/>
    <property type="match status" value="1"/>
</dbReference>
<accession>A0A1H3XL41</accession>
<reference evidence="2" key="1">
    <citation type="submission" date="2016-10" db="EMBL/GenBank/DDBJ databases">
        <authorList>
            <person name="Varghese N."/>
            <person name="Submissions S."/>
        </authorList>
    </citation>
    <scope>NUCLEOTIDE SEQUENCE [LARGE SCALE GENOMIC DNA]</scope>
    <source>
        <strain evidence="2">DSM 22376</strain>
    </source>
</reference>
<dbReference type="STRING" id="150146.SAMN05443667_101571"/>
<evidence type="ECO:0000313" key="2">
    <source>
        <dbReference type="Proteomes" id="UP000198951"/>
    </source>
</evidence>
<evidence type="ECO:0000313" key="1">
    <source>
        <dbReference type="EMBL" id="SEA00157.1"/>
    </source>
</evidence>
<evidence type="ECO:0008006" key="3">
    <source>
        <dbReference type="Google" id="ProtNLM"/>
    </source>
</evidence>
<organism evidence="1 2">
    <name type="scientific">Flavobacterium gillisiae</name>
    <dbReference type="NCBI Taxonomy" id="150146"/>
    <lineage>
        <taxon>Bacteria</taxon>
        <taxon>Pseudomonadati</taxon>
        <taxon>Bacteroidota</taxon>
        <taxon>Flavobacteriia</taxon>
        <taxon>Flavobacteriales</taxon>
        <taxon>Flavobacteriaceae</taxon>
        <taxon>Flavobacterium</taxon>
    </lineage>
</organism>
<sequence>MKSFIFTLLFLGLTISSYSQDKTMKQAREEGLMKVEELPAVVIKRAGADFSVYIPDNHPDKDVRRMQEKFIAYDIGTDYQGSENYLLLMETKNGSLAATYNGNGKLIRVVENYKDVRLPNEVIYSIYRTYPDWTIVNDKYLYTQEDGDILKKQYNLKIQKGKQTLRMTVRSNGDILKVR</sequence>
<name>A0A1H3XL41_9FLAO</name>
<protein>
    <recommendedName>
        <fullName evidence="3">Beta-lactamase-inhibitor-like, PepSY-like</fullName>
    </recommendedName>
</protein>
<dbReference type="OrthoDB" id="1428473at2"/>
<gene>
    <name evidence="1" type="ORF">SAMN05443667_101571</name>
</gene>
<dbReference type="Proteomes" id="UP000198951">
    <property type="component" value="Unassembled WGS sequence"/>
</dbReference>
<proteinExistence type="predicted"/>
<dbReference type="AlphaFoldDB" id="A0A1H3XL41"/>
<dbReference type="RefSeq" id="WP_091084335.1">
    <property type="nucleotide sequence ID" value="NZ_FNRD01000001.1"/>
</dbReference>
<dbReference type="EMBL" id="FNRD01000001">
    <property type="protein sequence ID" value="SEA00157.1"/>
    <property type="molecule type" value="Genomic_DNA"/>
</dbReference>
<keyword evidence="2" id="KW-1185">Reference proteome</keyword>